<evidence type="ECO:0000313" key="5">
    <source>
        <dbReference type="Proteomes" id="UP001500888"/>
    </source>
</evidence>
<dbReference type="Proteomes" id="UP001500888">
    <property type="component" value="Unassembled WGS sequence"/>
</dbReference>
<keyword evidence="5" id="KW-1185">Reference proteome</keyword>
<dbReference type="Pfam" id="PF26366">
    <property type="entry name" value="DUF8094"/>
    <property type="match status" value="1"/>
</dbReference>
<organism evidence="4 5">
    <name type="scientific">Sphaerisporangium flaviroseum</name>
    <dbReference type="NCBI Taxonomy" id="509199"/>
    <lineage>
        <taxon>Bacteria</taxon>
        <taxon>Bacillati</taxon>
        <taxon>Actinomycetota</taxon>
        <taxon>Actinomycetes</taxon>
        <taxon>Streptosporangiales</taxon>
        <taxon>Streptosporangiaceae</taxon>
        <taxon>Sphaerisporangium</taxon>
    </lineage>
</organism>
<feature type="chain" id="PRO_5045824947" description="DUF8094 domain-containing protein" evidence="2">
    <location>
        <begin position="41"/>
        <end position="361"/>
    </location>
</feature>
<comment type="caution">
    <text evidence="4">The sequence shown here is derived from an EMBL/GenBank/DDBJ whole genome shotgun (WGS) entry which is preliminary data.</text>
</comment>
<name>A0ABP7IYW7_9ACTN</name>
<evidence type="ECO:0000256" key="1">
    <source>
        <dbReference type="SAM" id="MobiDB-lite"/>
    </source>
</evidence>
<evidence type="ECO:0000259" key="3">
    <source>
        <dbReference type="Pfam" id="PF26366"/>
    </source>
</evidence>
<sequence length="361" mass="38745">MAFCGGLIGEASVTRTMRVALASLLPVILAASACSPAAQAPRTAATSPAAATGSPTPTPSPSATVESPAVTLEEAAKIVRAILQTDDVVRDQGVESYALTQTRDAQAEITATAFQSAEKPSRYTWGEPTLLVPRMEQDRFPYWFAAVVERRDARGDSRTAVLSFMKQYEYSRWQLGFTSLLYPGTSLPAVTLDPQGYATALATRDDSTAISPHLMAPLHATIAEEGPKGFAASLIAAGPQTTGYFTEVQRVRPDYKRRGFLYDSLFAATAFPIYALRTTDGGAVVLYSLRRTTLREAKAKQATGLVPVPKNVRWAVNGVVVPRMLRLVETQQYVGHVPRKGAAEPATIIGFDGITTGVSFK</sequence>
<dbReference type="InterPro" id="IPR058407">
    <property type="entry name" value="DUF8094"/>
</dbReference>
<feature type="domain" description="DUF8094" evidence="3">
    <location>
        <begin position="68"/>
        <end position="353"/>
    </location>
</feature>
<feature type="signal peptide" evidence="2">
    <location>
        <begin position="1"/>
        <end position="40"/>
    </location>
</feature>
<accession>A0ABP7IYW7</accession>
<proteinExistence type="predicted"/>
<dbReference type="EMBL" id="BAAAZR010000028">
    <property type="protein sequence ID" value="GAA3830109.1"/>
    <property type="molecule type" value="Genomic_DNA"/>
</dbReference>
<gene>
    <name evidence="4" type="ORF">GCM10022226_58680</name>
</gene>
<reference evidence="5" key="1">
    <citation type="journal article" date="2019" name="Int. J. Syst. Evol. Microbiol.">
        <title>The Global Catalogue of Microorganisms (GCM) 10K type strain sequencing project: providing services to taxonomists for standard genome sequencing and annotation.</title>
        <authorList>
            <consortium name="The Broad Institute Genomics Platform"/>
            <consortium name="The Broad Institute Genome Sequencing Center for Infectious Disease"/>
            <person name="Wu L."/>
            <person name="Ma J."/>
        </authorList>
    </citation>
    <scope>NUCLEOTIDE SEQUENCE [LARGE SCALE GENOMIC DNA]</scope>
    <source>
        <strain evidence="5">JCM 16908</strain>
    </source>
</reference>
<keyword evidence="2" id="KW-0732">Signal</keyword>
<protein>
    <recommendedName>
        <fullName evidence="3">DUF8094 domain-containing protein</fullName>
    </recommendedName>
</protein>
<evidence type="ECO:0000313" key="4">
    <source>
        <dbReference type="EMBL" id="GAA3830109.1"/>
    </source>
</evidence>
<evidence type="ECO:0000256" key="2">
    <source>
        <dbReference type="SAM" id="SignalP"/>
    </source>
</evidence>
<feature type="region of interest" description="Disordered" evidence="1">
    <location>
        <begin position="44"/>
        <end position="67"/>
    </location>
</feature>